<comment type="subunit">
    <text evidence="5">Homodimer.</text>
</comment>
<comment type="similarity">
    <text evidence="1 5">Belongs to the pyridoxamine 5'-phosphate oxidase family.</text>
</comment>
<dbReference type="UniPathway" id="UPA01068">
    <property type="reaction ID" value="UER00304"/>
</dbReference>
<dbReference type="OrthoDB" id="9780392at2"/>
<keyword evidence="2 5" id="KW-0285">Flavoprotein</keyword>
<feature type="region of interest" description="Disordered" evidence="6">
    <location>
        <begin position="236"/>
        <end position="276"/>
    </location>
</feature>
<evidence type="ECO:0000259" key="8">
    <source>
        <dbReference type="Pfam" id="PF10590"/>
    </source>
</evidence>
<comment type="catalytic activity">
    <reaction evidence="5">
        <text>pyridoxine 5'-phosphate + O2 = pyridoxal 5'-phosphate + H2O2</text>
        <dbReference type="Rhea" id="RHEA:15149"/>
        <dbReference type="ChEBI" id="CHEBI:15379"/>
        <dbReference type="ChEBI" id="CHEBI:16240"/>
        <dbReference type="ChEBI" id="CHEBI:58589"/>
        <dbReference type="ChEBI" id="CHEBI:597326"/>
        <dbReference type="EC" id="1.4.3.5"/>
    </reaction>
</comment>
<evidence type="ECO:0000256" key="5">
    <source>
        <dbReference type="HAMAP-Rule" id="MF_01629"/>
    </source>
</evidence>
<feature type="binding site" evidence="5">
    <location>
        <position position="230"/>
    </location>
    <ligand>
        <name>FMN</name>
        <dbReference type="ChEBI" id="CHEBI:58210"/>
    </ligand>
</feature>
<keyword evidence="5" id="KW-0664">Pyridoxine biosynthesis</keyword>
<comment type="catalytic activity">
    <reaction evidence="5">
        <text>pyridoxamine 5'-phosphate + O2 + H2O = pyridoxal 5'-phosphate + H2O2 + NH4(+)</text>
        <dbReference type="Rhea" id="RHEA:15817"/>
        <dbReference type="ChEBI" id="CHEBI:15377"/>
        <dbReference type="ChEBI" id="CHEBI:15379"/>
        <dbReference type="ChEBI" id="CHEBI:16240"/>
        <dbReference type="ChEBI" id="CHEBI:28938"/>
        <dbReference type="ChEBI" id="CHEBI:58451"/>
        <dbReference type="ChEBI" id="CHEBI:597326"/>
        <dbReference type="EC" id="1.4.3.5"/>
    </reaction>
</comment>
<feature type="domain" description="Pyridoxamine 5'-phosphate oxidase N-terminal" evidence="7">
    <location>
        <begin position="56"/>
        <end position="173"/>
    </location>
</feature>
<name>A0A4R5BE98_9ACTN</name>
<comment type="pathway">
    <text evidence="5">Cofactor metabolism; pyridoxal 5'-phosphate salvage; pyridoxal 5'-phosphate from pyridoxine 5'-phosphate: step 1/1.</text>
</comment>
<reference evidence="9 10" key="1">
    <citation type="submission" date="2019-03" db="EMBL/GenBank/DDBJ databases">
        <title>Draft genome sequences of novel Actinobacteria.</title>
        <authorList>
            <person name="Sahin N."/>
            <person name="Ay H."/>
            <person name="Saygin H."/>
        </authorList>
    </citation>
    <scope>NUCLEOTIDE SEQUENCE [LARGE SCALE GENOMIC DNA]</scope>
    <source>
        <strain evidence="9 10">H3C3</strain>
    </source>
</reference>
<feature type="binding site" evidence="5">
    <location>
        <position position="142"/>
    </location>
    <ligand>
        <name>substrate</name>
    </ligand>
</feature>
<evidence type="ECO:0000256" key="1">
    <source>
        <dbReference type="ARBA" id="ARBA00007301"/>
    </source>
</evidence>
<dbReference type="Proteomes" id="UP000294513">
    <property type="component" value="Unassembled WGS sequence"/>
</dbReference>
<dbReference type="Pfam" id="PF01243">
    <property type="entry name" value="PNPOx_N"/>
    <property type="match status" value="1"/>
</dbReference>
<feature type="binding site" evidence="5">
    <location>
        <position position="138"/>
    </location>
    <ligand>
        <name>substrate</name>
    </ligand>
</feature>
<evidence type="ECO:0000313" key="9">
    <source>
        <dbReference type="EMBL" id="TDD83126.1"/>
    </source>
</evidence>
<dbReference type="EC" id="1.4.3.5" evidence="5"/>
<dbReference type="InterPro" id="IPR019740">
    <property type="entry name" value="Pyridox_Oxase_CS"/>
</dbReference>
<comment type="cofactor">
    <cofactor evidence="5">
        <name>FMN</name>
        <dbReference type="ChEBI" id="CHEBI:58210"/>
    </cofactor>
    <text evidence="5">Binds 1 FMN per subunit.</text>
</comment>
<feature type="domain" description="Pyridoxine 5'-phosphate oxidase dimerisation C-terminal" evidence="8">
    <location>
        <begin position="207"/>
        <end position="276"/>
    </location>
</feature>
<dbReference type="InterPro" id="IPR011576">
    <property type="entry name" value="Pyridox_Oxase_N"/>
</dbReference>
<dbReference type="Gene3D" id="2.30.110.10">
    <property type="entry name" value="Electron Transport, Fmn-binding Protein, Chain A"/>
    <property type="match status" value="1"/>
</dbReference>
<keyword evidence="3 5" id="KW-0288">FMN</keyword>
<feature type="binding site" evidence="5">
    <location>
        <begin position="91"/>
        <end position="92"/>
    </location>
    <ligand>
        <name>FMN</name>
        <dbReference type="ChEBI" id="CHEBI:58210"/>
    </ligand>
</feature>
<dbReference type="NCBIfam" id="NF004231">
    <property type="entry name" value="PRK05679.1"/>
    <property type="match status" value="1"/>
</dbReference>
<evidence type="ECO:0000259" key="7">
    <source>
        <dbReference type="Pfam" id="PF01243"/>
    </source>
</evidence>
<dbReference type="InterPro" id="IPR019576">
    <property type="entry name" value="Pyridoxamine_oxidase_dimer_C"/>
</dbReference>
<evidence type="ECO:0000313" key="10">
    <source>
        <dbReference type="Proteomes" id="UP000294513"/>
    </source>
</evidence>
<feature type="binding site" evidence="5">
    <location>
        <begin position="76"/>
        <end position="81"/>
    </location>
    <ligand>
        <name>FMN</name>
        <dbReference type="ChEBI" id="CHEBI:58210"/>
    </ligand>
</feature>
<evidence type="ECO:0000256" key="2">
    <source>
        <dbReference type="ARBA" id="ARBA00022630"/>
    </source>
</evidence>
<dbReference type="InterPro" id="IPR012349">
    <property type="entry name" value="Split_barrel_FMN-bd"/>
</dbReference>
<keyword evidence="4 5" id="KW-0560">Oxidoreductase</keyword>
<evidence type="ECO:0000256" key="3">
    <source>
        <dbReference type="ARBA" id="ARBA00022643"/>
    </source>
</evidence>
<dbReference type="PROSITE" id="PS01064">
    <property type="entry name" value="PYRIDOX_OXIDASE"/>
    <property type="match status" value="1"/>
</dbReference>
<feature type="binding site" evidence="5">
    <location>
        <begin position="156"/>
        <end position="157"/>
    </location>
    <ligand>
        <name>FMN</name>
        <dbReference type="ChEBI" id="CHEBI:58210"/>
    </ligand>
</feature>
<feature type="binding site" evidence="5">
    <location>
        <begin position="226"/>
        <end position="228"/>
    </location>
    <ligand>
        <name>substrate</name>
    </ligand>
</feature>
<dbReference type="GO" id="GO:0010181">
    <property type="term" value="F:FMN binding"/>
    <property type="evidence" value="ECO:0007669"/>
    <property type="project" value="UniProtKB-UniRule"/>
</dbReference>
<proteinExistence type="inferred from homology"/>
<dbReference type="AlphaFoldDB" id="A0A4R5BE98"/>
<protein>
    <recommendedName>
        <fullName evidence="5">Pyridoxine/pyridoxamine 5'-phosphate oxidase</fullName>
        <ecNumber evidence="5">1.4.3.5</ecNumber>
    </recommendedName>
    <alternativeName>
        <fullName evidence="5">PNP/PMP oxidase</fullName>
        <shortName evidence="5">PNPOx</shortName>
    </alternativeName>
    <alternativeName>
        <fullName evidence="5">Pyridoxal 5'-phosphate synthase</fullName>
    </alternativeName>
</protein>
<comment type="pathway">
    <text evidence="5">Cofactor metabolism; pyridoxal 5'-phosphate salvage; pyridoxal 5'-phosphate from pyridoxamine 5'-phosphate: step 1/1.</text>
</comment>
<dbReference type="EMBL" id="SMKU01000116">
    <property type="protein sequence ID" value="TDD83126.1"/>
    <property type="molecule type" value="Genomic_DNA"/>
</dbReference>
<comment type="caution">
    <text evidence="5">Lacks conserved residue(s) required for the propagation of feature annotation.</text>
</comment>
<dbReference type="GO" id="GO:0008615">
    <property type="term" value="P:pyridoxine biosynthetic process"/>
    <property type="evidence" value="ECO:0007669"/>
    <property type="project" value="UniProtKB-KW"/>
</dbReference>
<dbReference type="HAMAP" id="MF_01629">
    <property type="entry name" value="PdxH"/>
    <property type="match status" value="1"/>
</dbReference>
<dbReference type="GO" id="GO:0004733">
    <property type="term" value="F:pyridoxamine phosphate oxidase activity"/>
    <property type="evidence" value="ECO:0007669"/>
    <property type="project" value="UniProtKB-UniRule"/>
</dbReference>
<sequence>MHNAQVRGSDAVDSPTPDPARLRRSYEGAELAESALPADPLALFAAWFADVHAFGLVEPNAMVLATASADGMPSARTVLLKGYGPQGFRFFTNLRSDKGRDLAENPRAALVFPWHPMYRQVRVAGHVLELPREESESYFRTRPYGSRIGAWASEHQSGVIPGRGVLERRYAELAERWPDPATDPSAGPVAGPAADEGDAAVPLPDFWGGYRVVPSSIEFWQGRRDRLHDRIRYRRAPGLEGEALTPEGEAPPPGGDVERDAAPGAAAEWRVERLSP</sequence>
<dbReference type="PANTHER" id="PTHR10851:SF0">
    <property type="entry name" value="PYRIDOXINE-5'-PHOSPHATE OXIDASE"/>
    <property type="match status" value="1"/>
</dbReference>
<keyword evidence="10" id="KW-1185">Reference proteome</keyword>
<evidence type="ECO:0000256" key="4">
    <source>
        <dbReference type="ARBA" id="ARBA00023002"/>
    </source>
</evidence>
<feature type="binding site" evidence="5">
    <location>
        <position position="146"/>
    </location>
    <ligand>
        <name>substrate</name>
    </ligand>
</feature>
<dbReference type="PANTHER" id="PTHR10851">
    <property type="entry name" value="PYRIDOXINE-5-PHOSPHATE OXIDASE"/>
    <property type="match status" value="1"/>
</dbReference>
<evidence type="ECO:0000256" key="6">
    <source>
        <dbReference type="SAM" id="MobiDB-lite"/>
    </source>
</evidence>
<organism evidence="9 10">
    <name type="scientific">Actinomadura rubrisoli</name>
    <dbReference type="NCBI Taxonomy" id="2530368"/>
    <lineage>
        <taxon>Bacteria</taxon>
        <taxon>Bacillati</taxon>
        <taxon>Actinomycetota</taxon>
        <taxon>Actinomycetes</taxon>
        <taxon>Streptosporangiales</taxon>
        <taxon>Thermomonosporaceae</taxon>
        <taxon>Actinomadura</taxon>
    </lineage>
</organism>
<comment type="function">
    <text evidence="5">Catalyzes the oxidation of either pyridoxine 5'-phosphate (PNP) or pyridoxamine 5'-phosphate (PMP) into pyridoxal 5'-phosphate (PLP).</text>
</comment>
<feature type="binding site" evidence="5">
    <location>
        <position position="81"/>
    </location>
    <ligand>
        <name>substrate</name>
    </ligand>
</feature>
<feature type="binding site" evidence="5">
    <location>
        <position position="98"/>
    </location>
    <ligand>
        <name>FMN</name>
        <dbReference type="ChEBI" id="CHEBI:58210"/>
    </ligand>
</feature>
<feature type="binding site" evidence="5">
    <location>
        <position position="120"/>
    </location>
    <ligand>
        <name>FMN</name>
        <dbReference type="ChEBI" id="CHEBI:58210"/>
    </ligand>
</feature>
<feature type="region of interest" description="Disordered" evidence="6">
    <location>
        <begin position="1"/>
        <end position="22"/>
    </location>
</feature>
<dbReference type="Pfam" id="PF10590">
    <property type="entry name" value="PNP_phzG_C"/>
    <property type="match status" value="1"/>
</dbReference>
<comment type="caution">
    <text evidence="9">The sequence shown here is derived from an EMBL/GenBank/DDBJ whole genome shotgun (WGS) entry which is preliminary data.</text>
</comment>
<dbReference type="InterPro" id="IPR000659">
    <property type="entry name" value="Pyridox_Oxase"/>
</dbReference>
<accession>A0A4R5BE98</accession>
<feature type="binding site" evidence="5">
    <location>
        <position position="220"/>
    </location>
    <ligand>
        <name>FMN</name>
        <dbReference type="ChEBI" id="CHEBI:58210"/>
    </ligand>
</feature>
<dbReference type="SUPFAM" id="SSF50475">
    <property type="entry name" value="FMN-binding split barrel"/>
    <property type="match status" value="1"/>
</dbReference>
<gene>
    <name evidence="5 9" type="primary">pdxH</name>
    <name evidence="9" type="ORF">E1298_21730</name>
</gene>